<dbReference type="AlphaFoldDB" id="A0A6D2J8K2"/>
<protein>
    <recommendedName>
        <fullName evidence="4">DYW domain-containing protein</fullName>
    </recommendedName>
</protein>
<feature type="repeat" description="PPR" evidence="3">
    <location>
        <begin position="88"/>
        <end position="122"/>
    </location>
</feature>
<feature type="repeat" description="PPR" evidence="3">
    <location>
        <begin position="393"/>
        <end position="427"/>
    </location>
</feature>
<gene>
    <name evidence="5" type="ORF">MERR_LOCUS22591</name>
</gene>
<dbReference type="NCBIfam" id="TIGR00756">
    <property type="entry name" value="PPR"/>
    <property type="match status" value="5"/>
</dbReference>
<dbReference type="InterPro" id="IPR011990">
    <property type="entry name" value="TPR-like_helical_dom_sf"/>
</dbReference>
<dbReference type="InterPro" id="IPR046960">
    <property type="entry name" value="PPR_At4g14850-like_plant"/>
</dbReference>
<dbReference type="GO" id="GO:0009451">
    <property type="term" value="P:RNA modification"/>
    <property type="evidence" value="ECO:0007669"/>
    <property type="project" value="InterPro"/>
</dbReference>
<feature type="repeat" description="PPR" evidence="3">
    <location>
        <begin position="595"/>
        <end position="629"/>
    </location>
</feature>
<dbReference type="FunFam" id="1.25.40.10:FF:000090">
    <property type="entry name" value="Pentatricopeptide repeat-containing protein, chloroplastic"/>
    <property type="match status" value="1"/>
</dbReference>
<dbReference type="FunFam" id="1.25.40.10:FF:001232">
    <property type="entry name" value="Pentatricopeptide repeat-containing protein At5g52850, chloroplastic"/>
    <property type="match status" value="1"/>
</dbReference>
<dbReference type="Proteomes" id="UP000467841">
    <property type="component" value="Unassembled WGS sequence"/>
</dbReference>
<accession>A0A6D2J8K2</accession>
<feature type="repeat" description="PPR" evidence="3">
    <location>
        <begin position="564"/>
        <end position="594"/>
    </location>
</feature>
<evidence type="ECO:0000259" key="4">
    <source>
        <dbReference type="Pfam" id="PF14432"/>
    </source>
</evidence>
<proteinExistence type="inferred from homology"/>
<evidence type="ECO:0000256" key="1">
    <source>
        <dbReference type="ARBA" id="ARBA00006643"/>
    </source>
</evidence>
<evidence type="ECO:0000313" key="5">
    <source>
        <dbReference type="EMBL" id="CAA7035356.1"/>
    </source>
</evidence>
<feature type="domain" description="DYW" evidence="4">
    <location>
        <begin position="822"/>
        <end position="864"/>
    </location>
</feature>
<evidence type="ECO:0000256" key="3">
    <source>
        <dbReference type="PROSITE-ProRule" id="PRU00708"/>
    </source>
</evidence>
<dbReference type="GO" id="GO:0008270">
    <property type="term" value="F:zinc ion binding"/>
    <property type="evidence" value="ECO:0007669"/>
    <property type="project" value="InterPro"/>
</dbReference>
<dbReference type="InterPro" id="IPR002885">
    <property type="entry name" value="PPR_rpt"/>
</dbReference>
<dbReference type="OrthoDB" id="1848122at2759"/>
<dbReference type="FunFam" id="1.25.40.10:FF:000285">
    <property type="entry name" value="Pentatricopeptide repeat-containing protein, chloroplastic"/>
    <property type="match status" value="2"/>
</dbReference>
<sequence length="957" mass="106842">MTTNKVVSASAFLSRTNELGHHLQQSCSHILSFCEPNALRIGLHIHSPVIKLGLLENLEFCNNLLSLYLKTDGLCNARKLFDEMPQRSVFAWTVMISAYTKSRELASSLSLFDEMLAFGTSHPNEFTFSSVIRSCAGLRDFHYGARVHGSVIKNGFERNSIIGSSLSGFYSKCGKLKETRELFRSLQSNGDTISWTTMISSLVEARKWREALRFYSEMVKSGVPPNEFTFVKLLGAASFLGLEFGKMIHSNVIVLGIPVNVVLKTSLVEFYSRFSEMEDAVRVLDSSGEQDVFLWTSVVSGFVRNLRGKEAVAAFLEMRGLGLQPNKFTYSAILSLCSSVMALDLGEQIHSQTVKVGLEENTDVGNGLVDMYMKCSSSEVEALRVFGAMISPNVVSWTTLIIGVIDHGFERDCFGLLREMVTQGVEPNGITLSGVLRACSRLKSIKQVLEIHGYLLRRSLDSEIIVWNSLVDAYASSNKIAYSWNVANSMERRDDITYTSLVTRFNELGKHEMALSVMNDMCGDGIRMDQFSLPGFISASANLGALETGKHLHCHSVKTGYFSSVSVFNSLLDMYGKCGSLEDARKAFEEIAETDVVSWNGLVSGLASNGCVSSALSAFEEMRMRGTEPDSVTFLVLLSVCSNGRLTEMGLEYFRSMKEIHNIEPQIEHYVHLVGILGRAGRLEEAREVVETMSLRPNALIFKTLLRACRYHGNLSLGEDMANKGLVLAPYDPALYILLADLYEESGKQELAQKIRDLMSEKGLSKKISKSTVEIQGKVHSFVSEDVTTVEKTKGIYAEIEWIKSEIERSGFAYRGSENASYHSAKQASVFGLVYTSPQTMVHVVKNKILCKDCHDFVSLVTSYLVFFYHLSPHVIFLPKGAFCDDRHCIIDHSIDFIEQVASHEDDFLLMNLVESAQKLRDEMMYHVEEIVVVASQKEKFQLVQIRNKAVEKELEL</sequence>
<comment type="caution">
    <text evidence="5">The sequence shown here is derived from an EMBL/GenBank/DDBJ whole genome shotgun (WGS) entry which is preliminary data.</text>
</comment>
<organism evidence="5 6">
    <name type="scientific">Microthlaspi erraticum</name>
    <dbReference type="NCBI Taxonomy" id="1685480"/>
    <lineage>
        <taxon>Eukaryota</taxon>
        <taxon>Viridiplantae</taxon>
        <taxon>Streptophyta</taxon>
        <taxon>Embryophyta</taxon>
        <taxon>Tracheophyta</taxon>
        <taxon>Spermatophyta</taxon>
        <taxon>Magnoliopsida</taxon>
        <taxon>eudicotyledons</taxon>
        <taxon>Gunneridae</taxon>
        <taxon>Pentapetalae</taxon>
        <taxon>rosids</taxon>
        <taxon>malvids</taxon>
        <taxon>Brassicales</taxon>
        <taxon>Brassicaceae</taxon>
        <taxon>Coluteocarpeae</taxon>
        <taxon>Microthlaspi</taxon>
    </lineage>
</organism>
<reference evidence="5" key="1">
    <citation type="submission" date="2020-01" db="EMBL/GenBank/DDBJ databases">
        <authorList>
            <person name="Mishra B."/>
        </authorList>
    </citation>
    <scope>NUCLEOTIDE SEQUENCE [LARGE SCALE GENOMIC DNA]</scope>
</reference>
<feature type="repeat" description="PPR" evidence="3">
    <location>
        <begin position="191"/>
        <end position="225"/>
    </location>
</feature>
<feature type="repeat" description="PPR" evidence="3">
    <location>
        <begin position="291"/>
        <end position="325"/>
    </location>
</feature>
<dbReference type="InterPro" id="IPR032867">
    <property type="entry name" value="DYW_dom"/>
</dbReference>
<dbReference type="EMBL" id="CACVBM020001156">
    <property type="protein sequence ID" value="CAA7035356.1"/>
    <property type="molecule type" value="Genomic_DNA"/>
</dbReference>
<dbReference type="FunFam" id="1.25.40.10:FF:001224">
    <property type="entry name" value="Pentatricopeptide repeat-containing protein chloroplastic"/>
    <property type="match status" value="1"/>
</dbReference>
<keyword evidence="2" id="KW-0677">Repeat</keyword>
<evidence type="ECO:0000256" key="2">
    <source>
        <dbReference type="ARBA" id="ARBA00022737"/>
    </source>
</evidence>
<feature type="repeat" description="PPR" evidence="3">
    <location>
        <begin position="494"/>
        <end position="528"/>
    </location>
</feature>
<dbReference type="PANTHER" id="PTHR47926">
    <property type="entry name" value="PENTATRICOPEPTIDE REPEAT-CONTAINING PROTEIN"/>
    <property type="match status" value="1"/>
</dbReference>
<evidence type="ECO:0000313" key="6">
    <source>
        <dbReference type="Proteomes" id="UP000467841"/>
    </source>
</evidence>
<comment type="similarity">
    <text evidence="1">Belongs to the PPR family. PCMP-H subfamily.</text>
</comment>
<dbReference type="GO" id="GO:0003723">
    <property type="term" value="F:RNA binding"/>
    <property type="evidence" value="ECO:0007669"/>
    <property type="project" value="InterPro"/>
</dbReference>
<name>A0A6D2J8K2_9BRAS</name>
<dbReference type="Gene3D" id="1.25.40.10">
    <property type="entry name" value="Tetratricopeptide repeat domain"/>
    <property type="match status" value="6"/>
</dbReference>
<dbReference type="PROSITE" id="PS51375">
    <property type="entry name" value="PPR"/>
    <property type="match status" value="7"/>
</dbReference>
<dbReference type="Pfam" id="PF13812">
    <property type="entry name" value="PPR_3"/>
    <property type="match status" value="1"/>
</dbReference>
<dbReference type="Pfam" id="PF01535">
    <property type="entry name" value="PPR"/>
    <property type="match status" value="3"/>
</dbReference>
<dbReference type="Pfam" id="PF14432">
    <property type="entry name" value="DYW_deaminase"/>
    <property type="match status" value="1"/>
</dbReference>
<dbReference type="PANTHER" id="PTHR47926:SF471">
    <property type="entry name" value="DYW DOMAIN-CONTAINING PROTEIN"/>
    <property type="match status" value="1"/>
</dbReference>
<dbReference type="Pfam" id="PF13041">
    <property type="entry name" value="PPR_2"/>
    <property type="match status" value="4"/>
</dbReference>
<keyword evidence="6" id="KW-1185">Reference proteome</keyword>